<sequence length="258" mass="27645">MSARLDPRRIQRALVCMMFDPSYAALVRGDGSVTELTAGERAVLRGVDPRGLTTDDMRRARALHVILDEYPVSAALIGVEVVDRFFESAAFRACVFDRGSMALGFGRDYLVALADRLQGVGAIETAMASARRVERPRSPGLGCAPGVAPVCVPDGTLAWYQRARERLGPDPVQALTKLRKPWPNKPPRTGLEHLLIEAKRDGGLALGTASAGLVGLLIAAERPRPRAELVTVAIELGAAADEADELLDDLIADGLLSQ</sequence>
<accession>A0A2S9YMW1</accession>
<evidence type="ECO:0000313" key="2">
    <source>
        <dbReference type="Proteomes" id="UP000238823"/>
    </source>
</evidence>
<gene>
    <name evidence="1" type="ORF">ENSA7_38880</name>
</gene>
<dbReference type="AlphaFoldDB" id="A0A2S9YMW1"/>
<evidence type="ECO:0000313" key="1">
    <source>
        <dbReference type="EMBL" id="PRQ06418.1"/>
    </source>
</evidence>
<dbReference type="RefSeq" id="WP_106090857.1">
    <property type="nucleotide sequence ID" value="NZ_PVNL01000075.1"/>
</dbReference>
<organism evidence="1 2">
    <name type="scientific">Enhygromyxa salina</name>
    <dbReference type="NCBI Taxonomy" id="215803"/>
    <lineage>
        <taxon>Bacteria</taxon>
        <taxon>Pseudomonadati</taxon>
        <taxon>Myxococcota</taxon>
        <taxon>Polyangia</taxon>
        <taxon>Nannocystales</taxon>
        <taxon>Nannocystaceae</taxon>
        <taxon>Enhygromyxa</taxon>
    </lineage>
</organism>
<proteinExistence type="predicted"/>
<comment type="caution">
    <text evidence="1">The sequence shown here is derived from an EMBL/GenBank/DDBJ whole genome shotgun (WGS) entry which is preliminary data.</text>
</comment>
<reference evidence="1 2" key="1">
    <citation type="submission" date="2018-03" db="EMBL/GenBank/DDBJ databases">
        <title>Draft Genome Sequences of the Obligatory Marine Myxobacteria Enhygromyxa salina SWB007.</title>
        <authorList>
            <person name="Poehlein A."/>
            <person name="Moghaddam J.A."/>
            <person name="Harms H."/>
            <person name="Alanjari M."/>
            <person name="Koenig G.M."/>
            <person name="Daniel R."/>
            <person name="Schaeberle T.F."/>
        </authorList>
    </citation>
    <scope>NUCLEOTIDE SEQUENCE [LARGE SCALE GENOMIC DNA]</scope>
    <source>
        <strain evidence="1 2">SWB007</strain>
    </source>
</reference>
<protein>
    <submittedName>
        <fullName evidence="1">Uncharacterized protein</fullName>
    </submittedName>
</protein>
<name>A0A2S9YMW1_9BACT</name>
<dbReference type="EMBL" id="PVNL01000075">
    <property type="protein sequence ID" value="PRQ06418.1"/>
    <property type="molecule type" value="Genomic_DNA"/>
</dbReference>
<dbReference type="Proteomes" id="UP000238823">
    <property type="component" value="Unassembled WGS sequence"/>
</dbReference>
<dbReference type="OrthoDB" id="9832192at2"/>